<evidence type="ECO:0000313" key="1">
    <source>
        <dbReference type="EMBL" id="QHI72898.1"/>
    </source>
</evidence>
<proteinExistence type="predicted"/>
<dbReference type="EMBL" id="CP047591">
    <property type="protein sequence ID" value="QHI72898.1"/>
    <property type="molecule type" value="Genomic_DNA"/>
</dbReference>
<gene>
    <name evidence="1" type="ORF">Ami3637_11210</name>
</gene>
<organism evidence="1 2">
    <name type="scientific">Aminipila terrae</name>
    <dbReference type="NCBI Taxonomy" id="2697030"/>
    <lineage>
        <taxon>Bacteria</taxon>
        <taxon>Bacillati</taxon>
        <taxon>Bacillota</taxon>
        <taxon>Clostridia</taxon>
        <taxon>Peptostreptococcales</taxon>
        <taxon>Anaerovoracaceae</taxon>
        <taxon>Aminipila</taxon>
    </lineage>
</organism>
<dbReference type="Pfam" id="PF20765">
    <property type="entry name" value="Phage_tail_terminator_8"/>
    <property type="match status" value="1"/>
</dbReference>
<dbReference type="KEGG" id="amic:Ami3637_11210"/>
<evidence type="ECO:0000313" key="2">
    <source>
        <dbReference type="Proteomes" id="UP000463883"/>
    </source>
</evidence>
<protein>
    <recommendedName>
        <fullName evidence="3">DUF3168 domain-containing protein</fullName>
    </recommendedName>
</protein>
<dbReference type="Proteomes" id="UP000463883">
    <property type="component" value="Chromosome"/>
</dbReference>
<name>A0A6P1MLF6_9FIRM</name>
<dbReference type="InterPro" id="IPR049254">
    <property type="entry name" value="Phage_tail_terminator"/>
</dbReference>
<accession>A0A6P1MLF6</accession>
<reference evidence="1 2" key="1">
    <citation type="submission" date="2020-01" db="EMBL/GenBank/DDBJ databases">
        <title>Genomic analysis of Aminipila sp. CBA3637.</title>
        <authorList>
            <person name="Kim Y.B."/>
            <person name="Roh S.W."/>
        </authorList>
    </citation>
    <scope>NUCLEOTIDE SEQUENCE [LARGE SCALE GENOMIC DNA]</scope>
    <source>
        <strain evidence="1 2">CBA3637</strain>
    </source>
</reference>
<dbReference type="RefSeq" id="WP_162362665.1">
    <property type="nucleotide sequence ID" value="NZ_CP047591.1"/>
</dbReference>
<sequence>MVNSIKQAIADKLVELYPLSTVYDENVPQNFKMPSFLISLINQDYEKRINQKYKSCVSFNIDYFSGQSTAKINLDCLNVQLDLFRAFDLIGSYRVLNKQAKITDKVLHFTFDINYSEMIPETGIVMKSQTTNTKL</sequence>
<keyword evidence="2" id="KW-1185">Reference proteome</keyword>
<evidence type="ECO:0008006" key="3">
    <source>
        <dbReference type="Google" id="ProtNLM"/>
    </source>
</evidence>
<dbReference type="AlphaFoldDB" id="A0A6P1MLF6"/>